<dbReference type="Proteomes" id="UP000789525">
    <property type="component" value="Unassembled WGS sequence"/>
</dbReference>
<reference evidence="1" key="1">
    <citation type="submission" date="2021-06" db="EMBL/GenBank/DDBJ databases">
        <authorList>
            <person name="Kallberg Y."/>
            <person name="Tangrot J."/>
            <person name="Rosling A."/>
        </authorList>
    </citation>
    <scope>NUCLEOTIDE SEQUENCE</scope>
    <source>
        <strain evidence="1">CL356</strain>
    </source>
</reference>
<sequence length="144" mass="15622">AQTTTTTPTLKTLTAGSKVHIPPLNLPLIKAFLVHFDAVADLMNGFTMNFLLGTVSRTILEMRDAINREAEENGSADIEQNPEGQELDMAALEESQAALADHVALGDLRNKNERKKEAGGGKTLGYNDLKEEENKVMKSSGPRS</sequence>
<feature type="non-terminal residue" evidence="1">
    <location>
        <position position="1"/>
    </location>
</feature>
<keyword evidence="2" id="KW-1185">Reference proteome</keyword>
<evidence type="ECO:0000313" key="1">
    <source>
        <dbReference type="EMBL" id="CAG8663567.1"/>
    </source>
</evidence>
<protein>
    <submittedName>
        <fullName evidence="1">10058_t:CDS:1</fullName>
    </submittedName>
</protein>
<name>A0ACA9NR30_9GLOM</name>
<gene>
    <name evidence="1" type="ORF">ACOLOM_LOCUS8676</name>
</gene>
<evidence type="ECO:0000313" key="2">
    <source>
        <dbReference type="Proteomes" id="UP000789525"/>
    </source>
</evidence>
<dbReference type="EMBL" id="CAJVPT010023107">
    <property type="protein sequence ID" value="CAG8663567.1"/>
    <property type="molecule type" value="Genomic_DNA"/>
</dbReference>
<proteinExistence type="predicted"/>
<accession>A0ACA9NR30</accession>
<organism evidence="1 2">
    <name type="scientific">Acaulospora colombiana</name>
    <dbReference type="NCBI Taxonomy" id="27376"/>
    <lineage>
        <taxon>Eukaryota</taxon>
        <taxon>Fungi</taxon>
        <taxon>Fungi incertae sedis</taxon>
        <taxon>Mucoromycota</taxon>
        <taxon>Glomeromycotina</taxon>
        <taxon>Glomeromycetes</taxon>
        <taxon>Diversisporales</taxon>
        <taxon>Acaulosporaceae</taxon>
        <taxon>Acaulospora</taxon>
    </lineage>
</organism>
<comment type="caution">
    <text evidence="1">The sequence shown here is derived from an EMBL/GenBank/DDBJ whole genome shotgun (WGS) entry which is preliminary data.</text>
</comment>